<dbReference type="InterPro" id="IPR036915">
    <property type="entry name" value="Cyclin-like_sf"/>
</dbReference>
<dbReference type="Gene3D" id="1.10.472.10">
    <property type="entry name" value="Cyclin-like"/>
    <property type="match status" value="2"/>
</dbReference>
<feature type="compositionally biased region" description="Polar residues" evidence="3">
    <location>
        <begin position="574"/>
        <end position="590"/>
    </location>
</feature>
<feature type="domain" description="Cyclin-like" evidence="4">
    <location>
        <begin position="54"/>
        <end position="148"/>
    </location>
</feature>
<feature type="compositionally biased region" description="Low complexity" evidence="3">
    <location>
        <begin position="444"/>
        <end position="463"/>
    </location>
</feature>
<dbReference type="Pfam" id="PF00134">
    <property type="entry name" value="Cyclin_N"/>
    <property type="match status" value="1"/>
</dbReference>
<feature type="compositionally biased region" description="Pro residues" evidence="3">
    <location>
        <begin position="503"/>
        <end position="513"/>
    </location>
</feature>
<dbReference type="AlphaFoldDB" id="A0A8W8IEG4"/>
<feature type="compositionally biased region" description="Low complexity" evidence="3">
    <location>
        <begin position="331"/>
        <end position="357"/>
    </location>
</feature>
<proteinExistence type="inferred from homology"/>
<dbReference type="PANTHER" id="PTHR10026">
    <property type="entry name" value="CYCLIN"/>
    <property type="match status" value="1"/>
</dbReference>
<dbReference type="SUPFAM" id="SSF47954">
    <property type="entry name" value="Cyclin-like"/>
    <property type="match status" value="2"/>
</dbReference>
<dbReference type="InterPro" id="IPR006671">
    <property type="entry name" value="Cyclin_N"/>
</dbReference>
<feature type="compositionally biased region" description="Basic and acidic residues" evidence="3">
    <location>
        <begin position="304"/>
        <end position="321"/>
    </location>
</feature>
<dbReference type="InterPro" id="IPR043198">
    <property type="entry name" value="Cyclin/Ssn8"/>
</dbReference>
<dbReference type="CDD" id="cd20530">
    <property type="entry name" value="CYCLIN_CCNK_rpt1"/>
    <property type="match status" value="1"/>
</dbReference>
<dbReference type="SMART" id="SM00385">
    <property type="entry name" value="CYCLIN"/>
    <property type="match status" value="1"/>
</dbReference>
<dbReference type="FunFam" id="1.10.472.10:FF:000021">
    <property type="entry name" value="Cyclin-K (Predicted)"/>
    <property type="match status" value="1"/>
</dbReference>
<comment type="similarity">
    <text evidence="2">Belongs to the cyclin family.</text>
</comment>
<feature type="compositionally biased region" description="Low complexity" evidence="3">
    <location>
        <begin position="481"/>
        <end position="502"/>
    </location>
</feature>
<dbReference type="EnsemblMetazoa" id="G13594.1">
    <property type="protein sequence ID" value="G13594.1:cds"/>
    <property type="gene ID" value="G13594"/>
</dbReference>
<feature type="compositionally biased region" description="Low complexity" evidence="3">
    <location>
        <begin position="514"/>
        <end position="524"/>
    </location>
</feature>
<evidence type="ECO:0000256" key="2">
    <source>
        <dbReference type="RuleBase" id="RU000383"/>
    </source>
</evidence>
<evidence type="ECO:0000313" key="6">
    <source>
        <dbReference type="Proteomes" id="UP000005408"/>
    </source>
</evidence>
<feature type="region of interest" description="Disordered" evidence="3">
    <location>
        <begin position="263"/>
        <end position="370"/>
    </location>
</feature>
<dbReference type="InterPro" id="IPR013763">
    <property type="entry name" value="Cyclin-like_dom"/>
</dbReference>
<name>A0A8W8IEG4_MAGGI</name>
<accession>A0A8W8IEG4</accession>
<evidence type="ECO:0000313" key="5">
    <source>
        <dbReference type="EnsemblMetazoa" id="G13594.1:cds"/>
    </source>
</evidence>
<dbReference type="PRINTS" id="PR01217">
    <property type="entry name" value="PRICHEXTENSN"/>
</dbReference>
<keyword evidence="6" id="KW-1185">Reference proteome</keyword>
<evidence type="ECO:0000259" key="4">
    <source>
        <dbReference type="SMART" id="SM00385"/>
    </source>
</evidence>
<dbReference type="GO" id="GO:0016538">
    <property type="term" value="F:cyclin-dependent protein serine/threonine kinase regulator activity"/>
    <property type="evidence" value="ECO:0007669"/>
    <property type="project" value="InterPro"/>
</dbReference>
<evidence type="ECO:0000256" key="3">
    <source>
        <dbReference type="SAM" id="MobiDB-lite"/>
    </source>
</evidence>
<organism evidence="5 6">
    <name type="scientific">Magallana gigas</name>
    <name type="common">Pacific oyster</name>
    <name type="synonym">Crassostrea gigas</name>
    <dbReference type="NCBI Taxonomy" id="29159"/>
    <lineage>
        <taxon>Eukaryota</taxon>
        <taxon>Metazoa</taxon>
        <taxon>Spiralia</taxon>
        <taxon>Lophotrochozoa</taxon>
        <taxon>Mollusca</taxon>
        <taxon>Bivalvia</taxon>
        <taxon>Autobranchia</taxon>
        <taxon>Pteriomorphia</taxon>
        <taxon>Ostreida</taxon>
        <taxon>Ostreoidea</taxon>
        <taxon>Ostreidae</taxon>
        <taxon>Magallana</taxon>
    </lineage>
</organism>
<dbReference type="Proteomes" id="UP000005408">
    <property type="component" value="Unassembled WGS sequence"/>
</dbReference>
<feature type="region of interest" description="Disordered" evidence="3">
    <location>
        <begin position="395"/>
        <end position="599"/>
    </location>
</feature>
<reference evidence="5" key="1">
    <citation type="submission" date="2022-08" db="UniProtKB">
        <authorList>
            <consortium name="EnsemblMetazoa"/>
        </authorList>
    </citation>
    <scope>IDENTIFICATION</scope>
    <source>
        <strain evidence="5">05x7-T-G4-1.051#20</strain>
    </source>
</reference>
<protein>
    <recommendedName>
        <fullName evidence="4">Cyclin-like domain-containing protein</fullName>
    </recommendedName>
</protein>
<sequence length="599" mass="66685">MELLLLNSVMSDESAKICKMPCWYFEKKEIRNTPSIQDGLDHATEARYRREGARFIIDAGTKMGLRYDTCATGVVYFHRFYMFHSFKEFHRYITAACCLFLAGKVEETPKKCKDIIKVCQSLLSPQLFTVFGADPKEEVMTMERILLQTIKFDLQVEHPYGILLKFAKVLKGDKEKIQKLVQMAWTFINDSLCTCLCLLWEPEIISVSLMYLATRLTKFDIQDWHGRVPGTRIKWWDFLVEDITVELMEDICHKVLDLYSSNPQSQMCEDSPPTTPVKKSEVRNTPPPPPPNKRSNTATPVEGIPEKIVKKERKPDPHHTSLADIRLPKHSSSSSSFKQTPSSDSGHPVTKTPTTSIPMPPMTGAPLSGLASTNPEFSTFNPYMASHMFSSSFMSQEGSKSIQTLMGGGPQGKQAPVPENYPPQPNSAAPVTVPGGQYPPPASQYPSQYPPTSNYAPPANAPYSQPPPTGASYSVPPHGTYPSAPNAPAQPQSYNVPMTTPQTYPPGTYPPNYQPQAYQYNSQPQQPPPQTGNYPQNMNYNPPPQPPAPQQYQQQPVLNPRIPMSGAPVPPRMPNQQGQARSQNPSNSGGLTVRISGRR</sequence>
<dbReference type="CDD" id="cd20531">
    <property type="entry name" value="CYCLIN_CCNK_rpt2"/>
    <property type="match status" value="1"/>
</dbReference>
<keyword evidence="1 2" id="KW-0195">Cyclin</keyword>
<feature type="compositionally biased region" description="Low complexity" evidence="3">
    <location>
        <begin position="531"/>
        <end position="540"/>
    </location>
</feature>
<dbReference type="GO" id="GO:0006357">
    <property type="term" value="P:regulation of transcription by RNA polymerase II"/>
    <property type="evidence" value="ECO:0007669"/>
    <property type="project" value="InterPro"/>
</dbReference>
<evidence type="ECO:0000256" key="1">
    <source>
        <dbReference type="ARBA" id="ARBA00023127"/>
    </source>
</evidence>